<dbReference type="EMBL" id="BARS01032735">
    <property type="protein sequence ID" value="GAG17881.1"/>
    <property type="molecule type" value="Genomic_DNA"/>
</dbReference>
<reference evidence="1" key="1">
    <citation type="journal article" date="2014" name="Front. Microbiol.">
        <title>High frequency of phylogenetically diverse reductive dehalogenase-homologous genes in deep subseafloor sedimentary metagenomes.</title>
        <authorList>
            <person name="Kawai M."/>
            <person name="Futagami T."/>
            <person name="Toyoda A."/>
            <person name="Takaki Y."/>
            <person name="Nishi S."/>
            <person name="Hori S."/>
            <person name="Arai W."/>
            <person name="Tsubouchi T."/>
            <person name="Morono Y."/>
            <person name="Uchiyama I."/>
            <person name="Ito T."/>
            <person name="Fujiyama A."/>
            <person name="Inagaki F."/>
            <person name="Takami H."/>
        </authorList>
    </citation>
    <scope>NUCLEOTIDE SEQUENCE</scope>
    <source>
        <strain evidence="1">Expedition CK06-06</strain>
    </source>
</reference>
<feature type="non-terminal residue" evidence="1">
    <location>
        <position position="1"/>
    </location>
</feature>
<proteinExistence type="predicted"/>
<evidence type="ECO:0000313" key="1">
    <source>
        <dbReference type="EMBL" id="GAG17881.1"/>
    </source>
</evidence>
<sequence length="31" mass="3519">ANLSDSRFEPTDRLPVVGRSLGKTVDVRRNY</sequence>
<gene>
    <name evidence="1" type="ORF">S01H1_50782</name>
</gene>
<organism evidence="1">
    <name type="scientific">marine sediment metagenome</name>
    <dbReference type="NCBI Taxonomy" id="412755"/>
    <lineage>
        <taxon>unclassified sequences</taxon>
        <taxon>metagenomes</taxon>
        <taxon>ecological metagenomes</taxon>
    </lineage>
</organism>
<dbReference type="AlphaFoldDB" id="X0WYQ8"/>
<comment type="caution">
    <text evidence="1">The sequence shown here is derived from an EMBL/GenBank/DDBJ whole genome shotgun (WGS) entry which is preliminary data.</text>
</comment>
<name>X0WYQ8_9ZZZZ</name>
<protein>
    <submittedName>
        <fullName evidence="1">Uncharacterized protein</fullName>
    </submittedName>
</protein>
<accession>X0WYQ8</accession>